<dbReference type="InterPro" id="IPR036691">
    <property type="entry name" value="Endo/exonu/phosph_ase_sf"/>
</dbReference>
<comment type="caution">
    <text evidence="1">The sequence shown here is derived from an EMBL/GenBank/DDBJ whole genome shotgun (WGS) entry which is preliminary data.</text>
</comment>
<keyword evidence="2" id="KW-1185">Reference proteome</keyword>
<evidence type="ECO:0000313" key="2">
    <source>
        <dbReference type="Proteomes" id="UP000823749"/>
    </source>
</evidence>
<proteinExistence type="predicted"/>
<name>A0AAV6KKG7_9ERIC</name>
<accession>A0AAV6KKG7</accession>
<protein>
    <recommendedName>
        <fullName evidence="3">Exo_endo_phos domain-containing protein</fullName>
    </recommendedName>
</protein>
<evidence type="ECO:0008006" key="3">
    <source>
        <dbReference type="Google" id="ProtNLM"/>
    </source>
</evidence>
<organism evidence="1 2">
    <name type="scientific">Rhododendron griersonianum</name>
    <dbReference type="NCBI Taxonomy" id="479676"/>
    <lineage>
        <taxon>Eukaryota</taxon>
        <taxon>Viridiplantae</taxon>
        <taxon>Streptophyta</taxon>
        <taxon>Embryophyta</taxon>
        <taxon>Tracheophyta</taxon>
        <taxon>Spermatophyta</taxon>
        <taxon>Magnoliopsida</taxon>
        <taxon>eudicotyledons</taxon>
        <taxon>Gunneridae</taxon>
        <taxon>Pentapetalae</taxon>
        <taxon>asterids</taxon>
        <taxon>Ericales</taxon>
        <taxon>Ericaceae</taxon>
        <taxon>Ericoideae</taxon>
        <taxon>Rhodoreae</taxon>
        <taxon>Rhododendron</taxon>
    </lineage>
</organism>
<reference evidence="1" key="1">
    <citation type="submission" date="2020-08" db="EMBL/GenBank/DDBJ databases">
        <title>Plant Genome Project.</title>
        <authorList>
            <person name="Zhang R.-G."/>
        </authorList>
    </citation>
    <scope>NUCLEOTIDE SEQUENCE</scope>
    <source>
        <strain evidence="1">WSP0</strain>
        <tissue evidence="1">Leaf</tissue>
    </source>
</reference>
<sequence length="91" mass="10398">MVYGLNLARERFSLWNNLRTLFPVIGSSAWTLMGDFNVVRSPIERLVGFDESAAADFNRCLEDINMQDMFTKGYWYTWTNKGGGGGGVYWD</sequence>
<dbReference type="AlphaFoldDB" id="A0AAV6KKG7"/>
<dbReference type="EMBL" id="JACTNZ010000004">
    <property type="protein sequence ID" value="KAG5552845.1"/>
    <property type="molecule type" value="Genomic_DNA"/>
</dbReference>
<dbReference type="Proteomes" id="UP000823749">
    <property type="component" value="Chromosome 4"/>
</dbReference>
<dbReference type="Gene3D" id="3.60.10.10">
    <property type="entry name" value="Endonuclease/exonuclease/phosphatase"/>
    <property type="match status" value="1"/>
</dbReference>
<evidence type="ECO:0000313" key="1">
    <source>
        <dbReference type="EMBL" id="KAG5552845.1"/>
    </source>
</evidence>
<gene>
    <name evidence="1" type="ORF">RHGRI_010825</name>
</gene>
<dbReference type="SUPFAM" id="SSF56219">
    <property type="entry name" value="DNase I-like"/>
    <property type="match status" value="1"/>
</dbReference>